<sequence>HTHCCDSAEAVLRLVVTALMGVAAAAAAILLVNDVRSTRGKKEETELMS</sequence>
<comment type="caution">
    <text evidence="2">The sequence shown here is derived from an EMBL/GenBank/DDBJ whole genome shotgun (WGS) entry which is preliminary data.</text>
</comment>
<feature type="transmembrane region" description="Helical" evidence="1">
    <location>
        <begin position="12"/>
        <end position="32"/>
    </location>
</feature>
<keyword evidence="1" id="KW-1133">Transmembrane helix</keyword>
<keyword evidence="1" id="KW-0812">Transmembrane</keyword>
<evidence type="ECO:0000313" key="3">
    <source>
        <dbReference type="Proteomes" id="UP001479290"/>
    </source>
</evidence>
<evidence type="ECO:0000256" key="1">
    <source>
        <dbReference type="SAM" id="Phobius"/>
    </source>
</evidence>
<organism evidence="2 3">
    <name type="scientific">Culter alburnus</name>
    <name type="common">Topmouth culter</name>
    <dbReference type="NCBI Taxonomy" id="194366"/>
    <lineage>
        <taxon>Eukaryota</taxon>
        <taxon>Metazoa</taxon>
        <taxon>Chordata</taxon>
        <taxon>Craniata</taxon>
        <taxon>Vertebrata</taxon>
        <taxon>Euteleostomi</taxon>
        <taxon>Actinopterygii</taxon>
        <taxon>Neopterygii</taxon>
        <taxon>Teleostei</taxon>
        <taxon>Ostariophysi</taxon>
        <taxon>Cypriniformes</taxon>
        <taxon>Xenocyprididae</taxon>
        <taxon>Xenocypridinae</taxon>
        <taxon>Culter</taxon>
    </lineage>
</organism>
<feature type="non-terminal residue" evidence="2">
    <location>
        <position position="1"/>
    </location>
</feature>
<dbReference type="AlphaFoldDB" id="A0AAW2A0R8"/>
<accession>A0AAW2A0R8</accession>
<proteinExistence type="predicted"/>
<reference evidence="2 3" key="1">
    <citation type="submission" date="2024-05" db="EMBL/GenBank/DDBJ databases">
        <title>A high-quality chromosomal-level genome assembly of Topmouth culter (Culter alburnus).</title>
        <authorList>
            <person name="Zhao H."/>
        </authorList>
    </citation>
    <scope>NUCLEOTIDE SEQUENCE [LARGE SCALE GENOMIC DNA]</scope>
    <source>
        <strain evidence="2">CATC2023</strain>
        <tissue evidence="2">Muscle</tissue>
    </source>
</reference>
<name>A0AAW2A0R8_CULAL</name>
<dbReference type="Proteomes" id="UP001479290">
    <property type="component" value="Unassembled WGS sequence"/>
</dbReference>
<keyword evidence="3" id="KW-1185">Reference proteome</keyword>
<evidence type="ECO:0000313" key="2">
    <source>
        <dbReference type="EMBL" id="KAK9967206.1"/>
    </source>
</evidence>
<protein>
    <recommendedName>
        <fullName evidence="4">CASP-like protein</fullName>
    </recommendedName>
</protein>
<keyword evidence="1" id="KW-0472">Membrane</keyword>
<gene>
    <name evidence="2" type="ORF">ABG768_001614</name>
</gene>
<evidence type="ECO:0008006" key="4">
    <source>
        <dbReference type="Google" id="ProtNLM"/>
    </source>
</evidence>
<dbReference type="EMBL" id="JAWDJR010000010">
    <property type="protein sequence ID" value="KAK9967206.1"/>
    <property type="molecule type" value="Genomic_DNA"/>
</dbReference>